<accession>A0A0F3MR85</accession>
<dbReference type="Proteomes" id="UP000033475">
    <property type="component" value="Unassembled WGS sequence"/>
</dbReference>
<dbReference type="GO" id="GO:0006355">
    <property type="term" value="P:regulation of DNA-templated transcription"/>
    <property type="evidence" value="ECO:0007669"/>
    <property type="project" value="InterPro"/>
</dbReference>
<dbReference type="CDD" id="cd21631">
    <property type="entry name" value="RHH_CopG_NikR-like"/>
    <property type="match status" value="1"/>
</dbReference>
<feature type="domain" description="Ribbon-helix-helix protein CopG" evidence="1">
    <location>
        <begin position="3"/>
        <end position="40"/>
    </location>
</feature>
<dbReference type="InterPro" id="IPR013321">
    <property type="entry name" value="Arc_rbn_hlx_hlx"/>
</dbReference>
<gene>
    <name evidence="2" type="ORF">RFEPED_0534</name>
</gene>
<dbReference type="RefSeq" id="WP_011270510.1">
    <property type="nucleotide sequence ID" value="NZ_LANQ01000001.1"/>
</dbReference>
<dbReference type="Gene3D" id="1.10.1220.10">
    <property type="entry name" value="Met repressor-like"/>
    <property type="match status" value="1"/>
</dbReference>
<dbReference type="Pfam" id="PF01402">
    <property type="entry name" value="RHH_1"/>
    <property type="match status" value="1"/>
</dbReference>
<protein>
    <submittedName>
        <fullName evidence="2">Ribbon-helix-helix, copG family protein</fullName>
    </submittedName>
</protein>
<evidence type="ECO:0000313" key="3">
    <source>
        <dbReference type="Proteomes" id="UP000033475"/>
    </source>
</evidence>
<name>A0A0F3MR85_RICFI</name>
<dbReference type="PATRIC" id="fig|1359196.3.peg.517"/>
<evidence type="ECO:0000259" key="1">
    <source>
        <dbReference type="Pfam" id="PF01402"/>
    </source>
</evidence>
<dbReference type="EMBL" id="LANQ01000001">
    <property type="protein sequence ID" value="KJV58161.1"/>
    <property type="molecule type" value="Genomic_DNA"/>
</dbReference>
<sequence length="95" mass="11126">MTSLSITLPDNIAKASNEIAKKLGLSRTAFIRQAIIHELNNLQSQFEQDDIIKSFNAMKKSKKYLEEMTEMTEITENLNSELLEEKEKWWSKKKY</sequence>
<evidence type="ECO:0000313" key="2">
    <source>
        <dbReference type="EMBL" id="KJV58161.1"/>
    </source>
</evidence>
<comment type="caution">
    <text evidence="2">The sequence shown here is derived from an EMBL/GenBank/DDBJ whole genome shotgun (WGS) entry which is preliminary data.</text>
</comment>
<dbReference type="AlphaFoldDB" id="A0A0F3MR85"/>
<proteinExistence type="predicted"/>
<organism evidence="2 3">
    <name type="scientific">Rickettsia felis str. Pedreira</name>
    <dbReference type="NCBI Taxonomy" id="1359196"/>
    <lineage>
        <taxon>Bacteria</taxon>
        <taxon>Pseudomonadati</taxon>
        <taxon>Pseudomonadota</taxon>
        <taxon>Alphaproteobacteria</taxon>
        <taxon>Rickettsiales</taxon>
        <taxon>Rickettsiaceae</taxon>
        <taxon>Rickettsieae</taxon>
        <taxon>Rickettsia</taxon>
        <taxon>spotted fever group</taxon>
    </lineage>
</organism>
<reference evidence="2 3" key="1">
    <citation type="submission" date="2015-01" db="EMBL/GenBank/DDBJ databases">
        <title>Genome Sequencing of Rickettsiales.</title>
        <authorList>
            <person name="Daugherty S.C."/>
            <person name="Su Q."/>
            <person name="Abolude K."/>
            <person name="Beier-Sexton M."/>
            <person name="Carlyon J.A."/>
            <person name="Carter R."/>
            <person name="Day N.P."/>
            <person name="Dumler S.J."/>
            <person name="Dyachenko V."/>
            <person name="Godinez A."/>
            <person name="Kurtti T.J."/>
            <person name="Lichay M."/>
            <person name="Mullins K.E."/>
            <person name="Ott S."/>
            <person name="Pappas-Brown V."/>
            <person name="Paris D.H."/>
            <person name="Patel P."/>
            <person name="Richards A.L."/>
            <person name="Sadzewicz L."/>
            <person name="Sears K."/>
            <person name="Seidman D."/>
            <person name="Sengamalay N."/>
            <person name="Stenos J."/>
            <person name="Tallon L.J."/>
            <person name="Vincent G."/>
            <person name="Fraser C.M."/>
            <person name="Munderloh U."/>
            <person name="Dunning-Hotopp J.C."/>
        </authorList>
    </citation>
    <scope>NUCLEOTIDE SEQUENCE [LARGE SCALE GENOMIC DNA]</scope>
    <source>
        <strain evidence="2 3">Pedreira</strain>
    </source>
</reference>
<dbReference type="InterPro" id="IPR002145">
    <property type="entry name" value="CopG"/>
</dbReference>